<dbReference type="KEGG" id="bgt:106076982"/>
<evidence type="ECO:0000256" key="2">
    <source>
        <dbReference type="ARBA" id="ARBA00022771"/>
    </source>
</evidence>
<protein>
    <recommendedName>
        <fullName evidence="6">RING-type domain-containing protein</fullName>
    </recommendedName>
</protein>
<dbReference type="Gene3D" id="1.10.1170.10">
    <property type="entry name" value="Inhibitor Of Apoptosis Protein (2mihbC-IAP-1), Chain A"/>
    <property type="match status" value="2"/>
</dbReference>
<dbReference type="OrthoDB" id="8196455at2759"/>
<dbReference type="SMART" id="SM00238">
    <property type="entry name" value="BIR"/>
    <property type="match status" value="2"/>
</dbReference>
<accession>A0A2C9KXI5</accession>
<evidence type="ECO:0000313" key="7">
    <source>
        <dbReference type="EnsemblMetazoa" id="BGLB024605-PA"/>
    </source>
</evidence>
<feature type="domain" description="RING-type" evidence="6">
    <location>
        <begin position="644"/>
        <end position="679"/>
    </location>
</feature>
<evidence type="ECO:0000256" key="5">
    <source>
        <dbReference type="SAM" id="MobiDB-lite"/>
    </source>
</evidence>
<feature type="region of interest" description="Disordered" evidence="5">
    <location>
        <begin position="486"/>
        <end position="510"/>
    </location>
</feature>
<dbReference type="GO" id="GO:0008270">
    <property type="term" value="F:zinc ion binding"/>
    <property type="evidence" value="ECO:0007669"/>
    <property type="project" value="UniProtKB-KW"/>
</dbReference>
<dbReference type="Pfam" id="PF13920">
    <property type="entry name" value="zf-C3HC4_3"/>
    <property type="match status" value="1"/>
</dbReference>
<dbReference type="VEuPathDB" id="VectorBase:BGLB024605"/>
<reference evidence="7" key="1">
    <citation type="submission" date="2020-05" db="UniProtKB">
        <authorList>
            <consortium name="EnsemblMetazoa"/>
        </authorList>
    </citation>
    <scope>IDENTIFICATION</scope>
    <source>
        <strain evidence="7">BB02</strain>
    </source>
</reference>
<name>A0A2C9KXI5_BIOGL</name>
<dbReference type="GO" id="GO:0051726">
    <property type="term" value="P:regulation of cell cycle"/>
    <property type="evidence" value="ECO:0007669"/>
    <property type="project" value="TreeGrafter"/>
</dbReference>
<dbReference type="InterPro" id="IPR050784">
    <property type="entry name" value="IAP"/>
</dbReference>
<dbReference type="PANTHER" id="PTHR10044">
    <property type="entry name" value="INHIBITOR OF APOPTOSIS"/>
    <property type="match status" value="1"/>
</dbReference>
<keyword evidence="2 4" id="KW-0479">Metal-binding</keyword>
<dbReference type="STRING" id="6526.A0A2C9KXI5"/>
<dbReference type="InterPro" id="IPR013083">
    <property type="entry name" value="Znf_RING/FYVE/PHD"/>
</dbReference>
<gene>
    <name evidence="7" type="primary">106076982</name>
</gene>
<organism evidence="7 8">
    <name type="scientific">Biomphalaria glabrata</name>
    <name type="common">Bloodfluke planorb</name>
    <name type="synonym">Freshwater snail</name>
    <dbReference type="NCBI Taxonomy" id="6526"/>
    <lineage>
        <taxon>Eukaryota</taxon>
        <taxon>Metazoa</taxon>
        <taxon>Spiralia</taxon>
        <taxon>Lophotrochozoa</taxon>
        <taxon>Mollusca</taxon>
        <taxon>Gastropoda</taxon>
        <taxon>Heterobranchia</taxon>
        <taxon>Euthyneura</taxon>
        <taxon>Panpulmonata</taxon>
        <taxon>Hygrophila</taxon>
        <taxon>Lymnaeoidea</taxon>
        <taxon>Planorbidae</taxon>
        <taxon>Biomphalaria</taxon>
    </lineage>
</organism>
<evidence type="ECO:0000256" key="4">
    <source>
        <dbReference type="PROSITE-ProRule" id="PRU00175"/>
    </source>
</evidence>
<comment type="similarity">
    <text evidence="1">Belongs to the IAP family.</text>
</comment>
<dbReference type="SUPFAM" id="SSF57924">
    <property type="entry name" value="Inhibitor of apoptosis (IAP) repeat"/>
    <property type="match status" value="2"/>
</dbReference>
<dbReference type="GO" id="GO:0005634">
    <property type="term" value="C:nucleus"/>
    <property type="evidence" value="ECO:0007669"/>
    <property type="project" value="TreeGrafter"/>
</dbReference>
<evidence type="ECO:0000256" key="1">
    <source>
        <dbReference type="ARBA" id="ARBA00006672"/>
    </source>
</evidence>
<sequence length="691" mass="77879">MFTTQAYLKRLASFSTISQNDLQVYQTSLARNGFYYTGRDQIIECESCKAGVDIRKDRSEIERAHAHSCTFGKVPNTLANEQASQEKTDDTPGAVGYTSYAEFERTQASNTAKESGSLHDYAVSSSKDECNHLTSPIYEHRISSTDSFIDFPDLFIAEFLRKVNTPNGTSNERNVGRECDKNPGHFAYFSLESLRTEQLPSKCRDAELLRLLKLMGDLTVMLTVLKATDSKEKEQWKQGTGFVIEHGCQDHQIVQNDTKSRLTTIPRLNCLSFSSKKQSNYIYIQTSRHLLLNDEEAQKTQVEFSFGNEECKDVVTLKGKYLLCSKIPGDSQCLLVCECTDLRFIQRIYQLQAEFTQAAHRLPLKVRKGMLKSMFMVHHPHGGPKVLSYGDFVQVKYNMVTSNGKTSLVKMTSQEQEVQDVSQCRKVLLYAADTCPGSCGAPLLTFSTTTVDGNNPEGIKPEIWMHNGFETTHKLGASVLKGCTSEDFTRPRADGREQEKDSEDESTLGKQKVNSPVYKVISTPSHPEYILFSARVDSYSNWTFHEIFSPQKLASCGFYYTGEADCVRCFQCGLGLRSWKPGDDVLTQHEKYRPTCPYLKSSPKEEEVSTEASAETNFDIQDAENMELKLLESENTKLKQQLMCKVCFKSEIKDVFLPCGELYACSDCSKLLTHCPSCKKQILATVTVYLT</sequence>
<dbReference type="PROSITE" id="PS50089">
    <property type="entry name" value="ZF_RING_2"/>
    <property type="match status" value="1"/>
</dbReference>
<dbReference type="Proteomes" id="UP000076420">
    <property type="component" value="Unassembled WGS sequence"/>
</dbReference>
<dbReference type="AlphaFoldDB" id="A0A2C9KXI5"/>
<feature type="compositionally biased region" description="Basic and acidic residues" evidence="5">
    <location>
        <begin position="487"/>
        <end position="499"/>
    </location>
</feature>
<dbReference type="EnsemblMetazoa" id="BGLB024605-RB">
    <property type="protein sequence ID" value="BGLB024605-PB"/>
    <property type="gene ID" value="BGLB024605"/>
</dbReference>
<dbReference type="VEuPathDB" id="VectorBase:BGLAX_032859"/>
<dbReference type="CDD" id="cd00022">
    <property type="entry name" value="BIR"/>
    <property type="match status" value="1"/>
</dbReference>
<dbReference type="GO" id="GO:0005737">
    <property type="term" value="C:cytoplasm"/>
    <property type="evidence" value="ECO:0007669"/>
    <property type="project" value="TreeGrafter"/>
</dbReference>
<dbReference type="InterPro" id="IPR001370">
    <property type="entry name" value="BIR_rpt"/>
</dbReference>
<evidence type="ECO:0000259" key="6">
    <source>
        <dbReference type="PROSITE" id="PS50089"/>
    </source>
</evidence>
<evidence type="ECO:0000256" key="3">
    <source>
        <dbReference type="ARBA" id="ARBA00022833"/>
    </source>
</evidence>
<dbReference type="PROSITE" id="PS50143">
    <property type="entry name" value="BIR_REPEAT_2"/>
    <property type="match status" value="2"/>
</dbReference>
<evidence type="ECO:0000313" key="8">
    <source>
        <dbReference type="Proteomes" id="UP000076420"/>
    </source>
</evidence>
<keyword evidence="2 4" id="KW-0863">Zinc-finger</keyword>
<dbReference type="InterPro" id="IPR001841">
    <property type="entry name" value="Znf_RING"/>
</dbReference>
<dbReference type="EnsemblMetazoa" id="BGLB024605-RA">
    <property type="protein sequence ID" value="BGLB024605-PA"/>
    <property type="gene ID" value="BGLB024605"/>
</dbReference>
<dbReference type="Pfam" id="PF00653">
    <property type="entry name" value="BIR"/>
    <property type="match status" value="2"/>
</dbReference>
<dbReference type="Gene3D" id="3.30.40.10">
    <property type="entry name" value="Zinc/RING finger domain, C3HC4 (zinc finger)"/>
    <property type="match status" value="1"/>
</dbReference>
<keyword evidence="3" id="KW-0862">Zinc</keyword>
<proteinExistence type="inferred from homology"/>